<evidence type="ECO:0000256" key="6">
    <source>
        <dbReference type="ARBA" id="ARBA00048619"/>
    </source>
</evidence>
<feature type="compositionally biased region" description="Acidic residues" evidence="7">
    <location>
        <begin position="835"/>
        <end position="846"/>
    </location>
</feature>
<evidence type="ECO:0000313" key="10">
    <source>
        <dbReference type="Proteomes" id="UP000036893"/>
    </source>
</evidence>
<keyword evidence="2" id="KW-0808">Transferase</keyword>
<evidence type="ECO:0000259" key="8">
    <source>
        <dbReference type="PROSITE" id="PS50280"/>
    </source>
</evidence>
<dbReference type="AlphaFoldDB" id="A0A8E0R2M3"/>
<gene>
    <name evidence="9" type="ORF">Aud_009893</name>
</gene>
<dbReference type="Gene3D" id="2.170.270.10">
    <property type="entry name" value="SET domain"/>
    <property type="match status" value="1"/>
</dbReference>
<reference evidence="9" key="2">
    <citation type="submission" date="2021-01" db="EMBL/GenBank/DDBJ databases">
        <title>Pan-genome distribution and transcriptional activeness of fungal secondary metabolism genes in Aspergillus section Fumigati.</title>
        <authorList>
            <person name="Takahashi H."/>
            <person name="Umemura M."/>
            <person name="Ninomiya A."/>
            <person name="Kusuya Y."/>
            <person name="Urayama S."/>
            <person name="Shimizu M."/>
            <person name="Watanabe A."/>
            <person name="Kamei K."/>
            <person name="Yaguchi T."/>
            <person name="Hagiwara D."/>
        </authorList>
    </citation>
    <scope>NUCLEOTIDE SEQUENCE</scope>
    <source>
        <strain evidence="9">IFM 46973</strain>
    </source>
</reference>
<evidence type="ECO:0000256" key="1">
    <source>
        <dbReference type="ARBA" id="ARBA00022603"/>
    </source>
</evidence>
<accession>A0A8E0R2M3</accession>
<proteinExistence type="predicted"/>
<keyword evidence="3" id="KW-0949">S-adenosyl-L-methionine</keyword>
<dbReference type="Proteomes" id="UP000036893">
    <property type="component" value="Unassembled WGS sequence"/>
</dbReference>
<comment type="catalytic activity">
    <reaction evidence="6">
        <text>L-lysyl-[histone] + S-adenosyl-L-methionine = N(6)-methyl-L-lysyl-[histone] + S-adenosyl-L-homocysteine + H(+)</text>
        <dbReference type="Rhea" id="RHEA:10024"/>
        <dbReference type="Rhea" id="RHEA-COMP:9845"/>
        <dbReference type="Rhea" id="RHEA-COMP:9846"/>
        <dbReference type="ChEBI" id="CHEBI:15378"/>
        <dbReference type="ChEBI" id="CHEBI:29969"/>
        <dbReference type="ChEBI" id="CHEBI:57856"/>
        <dbReference type="ChEBI" id="CHEBI:59789"/>
        <dbReference type="ChEBI" id="CHEBI:61929"/>
    </reaction>
    <physiologicalReaction direction="left-to-right" evidence="6">
        <dbReference type="Rhea" id="RHEA:10025"/>
    </physiologicalReaction>
</comment>
<feature type="compositionally biased region" description="Polar residues" evidence="7">
    <location>
        <begin position="865"/>
        <end position="885"/>
    </location>
</feature>
<dbReference type="GO" id="GO:0032259">
    <property type="term" value="P:methylation"/>
    <property type="evidence" value="ECO:0007669"/>
    <property type="project" value="UniProtKB-KW"/>
</dbReference>
<dbReference type="InterPro" id="IPR001214">
    <property type="entry name" value="SET_dom"/>
</dbReference>
<dbReference type="SUPFAM" id="SSF82199">
    <property type="entry name" value="SET domain"/>
    <property type="match status" value="2"/>
</dbReference>
<dbReference type="GeneID" id="66997370"/>
<reference evidence="9" key="1">
    <citation type="journal article" date="2015" name="Genome Announc.">
        <title>Draft Genome Sequence of the Pathogenic Filamentous Fungus Aspergillus udagawae Strain IFM 46973T.</title>
        <authorList>
            <person name="Kusuya Y."/>
            <person name="Takahashi-Nakaguchi A."/>
            <person name="Takahashi H."/>
            <person name="Yaguchi T."/>
        </authorList>
    </citation>
    <scope>NUCLEOTIDE SEQUENCE</scope>
    <source>
        <strain evidence="9">IFM 46973</strain>
    </source>
</reference>
<evidence type="ECO:0000256" key="4">
    <source>
        <dbReference type="ARBA" id="ARBA00042380"/>
    </source>
</evidence>
<dbReference type="SUPFAM" id="SSF48452">
    <property type="entry name" value="TPR-like"/>
    <property type="match status" value="1"/>
</dbReference>
<evidence type="ECO:0000313" key="9">
    <source>
        <dbReference type="EMBL" id="GIC93406.1"/>
    </source>
</evidence>
<sequence length="951" mass="110325">MVLGLHPPSDPRKARAWWTEVFLSHPPREVVDAPEFPPRPDEFQMIDWAPYVELKDAKLARILWDRPTQKLRQYLDSLGQHPFPRPPDDDDTRPMQHTEGLALEVYELLLLEHMYPIAESEWQAKWTQMGMDQAKWRLDDILKDWGHMPNTGPILIQGKDVMTSRQLTVATLKQELRDRNQVQTGTSQVLRQRLYDYERKSLALFSRSDLGHWKISTGKPRGWRIYPGDELNPLDMYTWAIKLSPYNPTYWVSRAYCHYQQAFFDLAIGDAYRAQLLCEVLVDARCRNRQPGLYPRIWHAISQHILAGMYSETEAVPPEVEKMRQPNGINYFIPTLRKALHNIISLSLAALQAREDCKAMEKYLPQRVIMPDRDRRPFERRHEVMESYFEQAHNDKEVKKLWFHESRAGQVSTERLYPYESSDKHRTDQDFLDELNQRLFGNNQALPWRKCKVKSVERLKPARNSATALGVFATEKIKKGQMILVEEPAMRGHLGVSRLPLDRCEYSARTPRCDNCYKELDAAWPEEDQERIRKVKAGQDKAACKCILLDGKEAIPLSYCPPGPGPKTCSEIARKLYHFRACGKNWKWLHDAMRPYMMQWGNHKDYHYFSHTNEVHGTLLSLLLREVFDITLERRERFQDPNLMAHEIDELLILEDNLDHTDEKVAFPFTLAANIQVPFDILMQLGVDIFADFSFDTWVIQIVLRKLLINAIPWVNVPALKMSKAPAKMIVRRKEIDDPEKQREMTKEGESFESYDPSFRALYLYPGFSLFNHACPEKHNAQWGLDFGGVPNRVFVWAKEDIPKGKEILISYTESPMTEKGMLRQLGRQCACDGEHEDESSDEDDAPPQPPQYPPLSAAPREPTPDTSPDPSQGASTRALGTQTKPIRAQVDGADDDREEFVAREQLSLPGATGAEGQFDWELEHYMATRKRPYRGEWAESGYHKRQHFDS</sequence>
<name>A0A8E0R2M3_9EURO</name>
<evidence type="ECO:0000256" key="2">
    <source>
        <dbReference type="ARBA" id="ARBA00022679"/>
    </source>
</evidence>
<evidence type="ECO:0000256" key="5">
    <source>
        <dbReference type="ARBA" id="ARBA00044528"/>
    </source>
</evidence>
<dbReference type="GO" id="GO:0045814">
    <property type="term" value="P:negative regulation of gene expression, epigenetic"/>
    <property type="evidence" value="ECO:0007669"/>
    <property type="project" value="TreeGrafter"/>
</dbReference>
<dbReference type="PANTHER" id="PTHR46402">
    <property type="entry name" value="SET AND MYND DOMAIN-CONTAINING PROTEIN 5"/>
    <property type="match status" value="1"/>
</dbReference>
<feature type="region of interest" description="Disordered" evidence="7">
    <location>
        <begin position="828"/>
        <end position="897"/>
    </location>
</feature>
<dbReference type="PANTHER" id="PTHR46402:SF2">
    <property type="entry name" value="HISTONE-LYSINE N-TRIMETHYLTRANSFERASE SMYD5"/>
    <property type="match status" value="1"/>
</dbReference>
<dbReference type="EMBL" id="BBXM02000008">
    <property type="protein sequence ID" value="GIC93406.1"/>
    <property type="molecule type" value="Genomic_DNA"/>
</dbReference>
<dbReference type="PROSITE" id="PS50280">
    <property type="entry name" value="SET"/>
    <property type="match status" value="1"/>
</dbReference>
<protein>
    <recommendedName>
        <fullName evidence="5">Histone-lysine N-methyltransferase SET5</fullName>
    </recommendedName>
    <alternativeName>
        <fullName evidence="4">SET domain-containing protein 5</fullName>
    </alternativeName>
</protein>
<evidence type="ECO:0000256" key="7">
    <source>
        <dbReference type="SAM" id="MobiDB-lite"/>
    </source>
</evidence>
<dbReference type="Pfam" id="PF00856">
    <property type="entry name" value="SET"/>
    <property type="match status" value="1"/>
</dbReference>
<dbReference type="InterPro" id="IPR046341">
    <property type="entry name" value="SET_dom_sf"/>
</dbReference>
<keyword evidence="1" id="KW-0489">Methyltransferase</keyword>
<dbReference type="RefSeq" id="XP_043150672.1">
    <property type="nucleotide sequence ID" value="XM_043294737.1"/>
</dbReference>
<organism evidence="9 10">
    <name type="scientific">Aspergillus udagawae</name>
    <dbReference type="NCBI Taxonomy" id="91492"/>
    <lineage>
        <taxon>Eukaryota</taxon>
        <taxon>Fungi</taxon>
        <taxon>Dikarya</taxon>
        <taxon>Ascomycota</taxon>
        <taxon>Pezizomycotina</taxon>
        <taxon>Eurotiomycetes</taxon>
        <taxon>Eurotiomycetidae</taxon>
        <taxon>Eurotiales</taxon>
        <taxon>Aspergillaceae</taxon>
        <taxon>Aspergillus</taxon>
        <taxon>Aspergillus subgen. Fumigati</taxon>
    </lineage>
</organism>
<evidence type="ECO:0000256" key="3">
    <source>
        <dbReference type="ARBA" id="ARBA00022691"/>
    </source>
</evidence>
<feature type="domain" description="SET" evidence="8">
    <location>
        <begin position="449"/>
        <end position="813"/>
    </location>
</feature>
<dbReference type="InterPro" id="IPR011990">
    <property type="entry name" value="TPR-like_helical_dom_sf"/>
</dbReference>
<comment type="caution">
    <text evidence="9">The sequence shown here is derived from an EMBL/GenBank/DDBJ whole genome shotgun (WGS) entry which is preliminary data.</text>
</comment>
<dbReference type="GO" id="GO:0042799">
    <property type="term" value="F:histone H4K20 methyltransferase activity"/>
    <property type="evidence" value="ECO:0007669"/>
    <property type="project" value="TreeGrafter"/>
</dbReference>